<keyword evidence="2" id="KW-0677">Repeat</keyword>
<dbReference type="InterPro" id="IPR015943">
    <property type="entry name" value="WD40/YVTN_repeat-like_dom_sf"/>
</dbReference>
<evidence type="ECO:0000313" key="6">
    <source>
        <dbReference type="Proteomes" id="UP000287352"/>
    </source>
</evidence>
<dbReference type="PANTHER" id="PTHR19848">
    <property type="entry name" value="WD40 REPEAT PROTEIN"/>
    <property type="match status" value="1"/>
</dbReference>
<proteinExistence type="predicted"/>
<feature type="domain" description="Translation initiation factor beta propellor-like" evidence="4">
    <location>
        <begin position="210"/>
        <end position="320"/>
    </location>
</feature>
<evidence type="ECO:0000259" key="4">
    <source>
        <dbReference type="Pfam" id="PF08662"/>
    </source>
</evidence>
<dbReference type="Pfam" id="PF08662">
    <property type="entry name" value="eIF2A"/>
    <property type="match status" value="1"/>
</dbReference>
<feature type="transmembrane region" description="Helical" evidence="3">
    <location>
        <begin position="34"/>
        <end position="53"/>
    </location>
</feature>
<dbReference type="SUPFAM" id="SSF82171">
    <property type="entry name" value="DPP6 N-terminal domain-like"/>
    <property type="match status" value="1"/>
</dbReference>
<sequence>MNEEMQTSKKLLNKKSTFSRQLSYDEGKPDWRRLTVLIALLIIVINGVFWGTLLHSYNVSTKSGATSKPAPTVAAPVPTSTADVDDGKIGHTFYTYTEEPSSADPFGYIYAFGWASDSTRLAVGGYNGAVAFDATTGNNPVTYTNQSLTPLDVDYSHNGQYLLLSGFNARVINIQKNEVVSTYPSLTNQALATGSTSNNLYTSFVPQSGGNMIYSSSWSPNDQSVASMTYGTVYGFKVVIWDPQTGLVKKTILVPDANVSNYGRDLSWSPDGTYLALGVSQDEVFVWNAVTGELVTKNTHVGGSNGLAWSPDSKYLVTSGNTTAVWEVATGTIISTFEKDASEVSWSPDGKHYAIGSDANVLIIEALTGKVTYTYRGHSSKDGRRVYYVAWSPDGKYIASSDHISGEADTVRIWLAA</sequence>
<dbReference type="AlphaFoldDB" id="A0A402AA98"/>
<dbReference type="InterPro" id="IPR013979">
    <property type="entry name" value="TIF_beta_prop-like"/>
</dbReference>
<organism evidence="5 6">
    <name type="scientific">Tengunoibacter tsumagoiensis</name>
    <dbReference type="NCBI Taxonomy" id="2014871"/>
    <lineage>
        <taxon>Bacteria</taxon>
        <taxon>Bacillati</taxon>
        <taxon>Chloroflexota</taxon>
        <taxon>Ktedonobacteria</taxon>
        <taxon>Ktedonobacterales</taxon>
        <taxon>Dictyobacteraceae</taxon>
        <taxon>Tengunoibacter</taxon>
    </lineage>
</organism>
<keyword evidence="6" id="KW-1185">Reference proteome</keyword>
<keyword evidence="3" id="KW-0472">Membrane</keyword>
<dbReference type="RefSeq" id="WP_161975867.1">
    <property type="nucleotide sequence ID" value="NZ_BIFR01000002.1"/>
</dbReference>
<keyword evidence="3" id="KW-0812">Transmembrane</keyword>
<reference evidence="6" key="1">
    <citation type="submission" date="2018-12" db="EMBL/GenBank/DDBJ databases">
        <title>Tengunoibacter tsumagoiensis gen. nov., sp. nov., Dictyobacter kobayashii sp. nov., D. alpinus sp. nov., and D. joshuensis sp. nov. and description of Dictyobacteraceae fam. nov. within the order Ktedonobacterales isolated from Tengu-no-mugimeshi.</title>
        <authorList>
            <person name="Wang C.M."/>
            <person name="Zheng Y."/>
            <person name="Sakai Y."/>
            <person name="Toyoda A."/>
            <person name="Minakuchi Y."/>
            <person name="Abe K."/>
            <person name="Yokota A."/>
            <person name="Yabe S."/>
        </authorList>
    </citation>
    <scope>NUCLEOTIDE SEQUENCE [LARGE SCALE GENOMIC DNA]</scope>
    <source>
        <strain evidence="6">Uno3</strain>
    </source>
</reference>
<accession>A0A402AA98</accession>
<evidence type="ECO:0000256" key="1">
    <source>
        <dbReference type="ARBA" id="ARBA00022574"/>
    </source>
</evidence>
<comment type="caution">
    <text evidence="5">The sequence shown here is derived from an EMBL/GenBank/DDBJ whole genome shotgun (WGS) entry which is preliminary data.</text>
</comment>
<evidence type="ECO:0000313" key="5">
    <source>
        <dbReference type="EMBL" id="GCE16102.1"/>
    </source>
</evidence>
<dbReference type="EMBL" id="BIFR01000002">
    <property type="protein sequence ID" value="GCE16102.1"/>
    <property type="molecule type" value="Genomic_DNA"/>
</dbReference>
<protein>
    <recommendedName>
        <fullName evidence="4">Translation initiation factor beta propellor-like domain-containing protein</fullName>
    </recommendedName>
</protein>
<keyword evidence="1" id="KW-0853">WD repeat</keyword>
<dbReference type="Pfam" id="PF00400">
    <property type="entry name" value="WD40"/>
    <property type="match status" value="1"/>
</dbReference>
<evidence type="ECO:0000256" key="3">
    <source>
        <dbReference type="SAM" id="Phobius"/>
    </source>
</evidence>
<dbReference type="InterPro" id="IPR001680">
    <property type="entry name" value="WD40_rpt"/>
</dbReference>
<dbReference type="SMART" id="SM00320">
    <property type="entry name" value="WD40"/>
    <property type="match status" value="5"/>
</dbReference>
<gene>
    <name evidence="5" type="ORF">KTT_59610</name>
</gene>
<dbReference type="Gene3D" id="2.130.10.10">
    <property type="entry name" value="YVTN repeat-like/Quinoprotein amine dehydrogenase"/>
    <property type="match status" value="3"/>
</dbReference>
<name>A0A402AA98_9CHLR</name>
<dbReference type="PANTHER" id="PTHR19848:SF8">
    <property type="entry name" value="F-BOX AND WD REPEAT DOMAIN CONTAINING 7"/>
    <property type="match status" value="1"/>
</dbReference>
<dbReference type="Proteomes" id="UP000287352">
    <property type="component" value="Unassembled WGS sequence"/>
</dbReference>
<evidence type="ECO:0000256" key="2">
    <source>
        <dbReference type="ARBA" id="ARBA00022737"/>
    </source>
</evidence>
<keyword evidence="3" id="KW-1133">Transmembrane helix</keyword>